<evidence type="ECO:0000256" key="2">
    <source>
        <dbReference type="ARBA" id="ARBA00023125"/>
    </source>
</evidence>
<dbReference type="RefSeq" id="WP_186873429.1">
    <property type="nucleotide sequence ID" value="NZ_JACOOR010000005.1"/>
</dbReference>
<organism evidence="5 6">
    <name type="scientific">Anaerosacchariphilus hominis</name>
    <dbReference type="NCBI Taxonomy" id="2763017"/>
    <lineage>
        <taxon>Bacteria</taxon>
        <taxon>Bacillati</taxon>
        <taxon>Bacillota</taxon>
        <taxon>Clostridia</taxon>
        <taxon>Lachnospirales</taxon>
        <taxon>Lachnospiraceae</taxon>
        <taxon>Anaerosacchariphilus</taxon>
    </lineage>
</organism>
<dbReference type="SUPFAM" id="SSF46689">
    <property type="entry name" value="Homeodomain-like"/>
    <property type="match status" value="2"/>
</dbReference>
<evidence type="ECO:0000313" key="6">
    <source>
        <dbReference type="Proteomes" id="UP000649345"/>
    </source>
</evidence>
<sequence length="293" mass="34033">MREKVINLDSRKQEIMKNIPGFPISCYYSRFSQDTYDYIDWHWHVDFQFCLTVRGTVLWSTESCRDAVSEGKAIFINSQRTHMAKPLGKEAAFFCVNFSPDFICPVREESLYENSVLPVLQGPALNRKVIDCHTVHGAEILDILTEMARTFDAKEDGYQFDLMGNVFKIWKRMRTLLDGELTQQMDTVDIRFQNMLTYLQKHYAVEFSLDAVADYIGLSRSECCRYFKKQSGQTISDYLLQYRIHKSMNLLTGTDTGIAEVAQACGFSSQSYYTKRFRELTGMTPKQYRLRQG</sequence>
<evidence type="ECO:0000256" key="1">
    <source>
        <dbReference type="ARBA" id="ARBA00023015"/>
    </source>
</evidence>
<dbReference type="InterPro" id="IPR018060">
    <property type="entry name" value="HTH_AraC"/>
</dbReference>
<dbReference type="SUPFAM" id="SSF51215">
    <property type="entry name" value="Regulatory protein AraC"/>
    <property type="match status" value="1"/>
</dbReference>
<keyword evidence="1" id="KW-0805">Transcription regulation</keyword>
<evidence type="ECO:0000313" key="5">
    <source>
        <dbReference type="EMBL" id="MBC5659968.1"/>
    </source>
</evidence>
<feature type="domain" description="HTH araC/xylS-type" evidence="4">
    <location>
        <begin position="193"/>
        <end position="291"/>
    </location>
</feature>
<proteinExistence type="predicted"/>
<evidence type="ECO:0000256" key="3">
    <source>
        <dbReference type="ARBA" id="ARBA00023163"/>
    </source>
</evidence>
<dbReference type="Proteomes" id="UP000649345">
    <property type="component" value="Unassembled WGS sequence"/>
</dbReference>
<dbReference type="InterPro" id="IPR037923">
    <property type="entry name" value="HTH-like"/>
</dbReference>
<protein>
    <submittedName>
        <fullName evidence="5">Helix-turn-helix transcriptional regulator</fullName>
    </submittedName>
</protein>
<dbReference type="PANTHER" id="PTHR43280:SF28">
    <property type="entry name" value="HTH-TYPE TRANSCRIPTIONAL ACTIVATOR RHAS"/>
    <property type="match status" value="1"/>
</dbReference>
<reference evidence="5" key="1">
    <citation type="submission" date="2020-08" db="EMBL/GenBank/DDBJ databases">
        <title>Genome public.</title>
        <authorList>
            <person name="Liu C."/>
            <person name="Sun Q."/>
        </authorList>
    </citation>
    <scope>NUCLEOTIDE SEQUENCE</scope>
    <source>
        <strain evidence="5">NSJ-68</strain>
    </source>
</reference>
<dbReference type="AlphaFoldDB" id="A0A923LCW7"/>
<dbReference type="PROSITE" id="PS01124">
    <property type="entry name" value="HTH_ARAC_FAMILY_2"/>
    <property type="match status" value="1"/>
</dbReference>
<dbReference type="GO" id="GO:0043565">
    <property type="term" value="F:sequence-specific DNA binding"/>
    <property type="evidence" value="ECO:0007669"/>
    <property type="project" value="InterPro"/>
</dbReference>
<dbReference type="GO" id="GO:0003700">
    <property type="term" value="F:DNA-binding transcription factor activity"/>
    <property type="evidence" value="ECO:0007669"/>
    <property type="project" value="InterPro"/>
</dbReference>
<accession>A0A923LCW7</accession>
<name>A0A923LCW7_9FIRM</name>
<comment type="caution">
    <text evidence="5">The sequence shown here is derived from an EMBL/GenBank/DDBJ whole genome shotgun (WGS) entry which is preliminary data.</text>
</comment>
<dbReference type="PROSITE" id="PS00041">
    <property type="entry name" value="HTH_ARAC_FAMILY_1"/>
    <property type="match status" value="1"/>
</dbReference>
<keyword evidence="3" id="KW-0804">Transcription</keyword>
<dbReference type="InterPro" id="IPR018062">
    <property type="entry name" value="HTH_AraC-typ_CS"/>
</dbReference>
<keyword evidence="6" id="KW-1185">Reference proteome</keyword>
<gene>
    <name evidence="5" type="ORF">H8S44_09305</name>
</gene>
<dbReference type="Gene3D" id="1.10.10.60">
    <property type="entry name" value="Homeodomain-like"/>
    <property type="match status" value="2"/>
</dbReference>
<dbReference type="InterPro" id="IPR009057">
    <property type="entry name" value="Homeodomain-like_sf"/>
</dbReference>
<dbReference type="Pfam" id="PF12833">
    <property type="entry name" value="HTH_18"/>
    <property type="match status" value="1"/>
</dbReference>
<evidence type="ECO:0000259" key="4">
    <source>
        <dbReference type="PROSITE" id="PS01124"/>
    </source>
</evidence>
<dbReference type="EMBL" id="JACOOR010000005">
    <property type="protein sequence ID" value="MBC5659968.1"/>
    <property type="molecule type" value="Genomic_DNA"/>
</dbReference>
<dbReference type="InterPro" id="IPR003313">
    <property type="entry name" value="AraC-bd"/>
</dbReference>
<dbReference type="SMART" id="SM00342">
    <property type="entry name" value="HTH_ARAC"/>
    <property type="match status" value="1"/>
</dbReference>
<dbReference type="Pfam" id="PF02311">
    <property type="entry name" value="AraC_binding"/>
    <property type="match status" value="1"/>
</dbReference>
<dbReference type="PRINTS" id="PR00032">
    <property type="entry name" value="HTHARAC"/>
</dbReference>
<keyword evidence="2" id="KW-0238">DNA-binding</keyword>
<dbReference type="PANTHER" id="PTHR43280">
    <property type="entry name" value="ARAC-FAMILY TRANSCRIPTIONAL REGULATOR"/>
    <property type="match status" value="1"/>
</dbReference>
<dbReference type="InterPro" id="IPR020449">
    <property type="entry name" value="Tscrpt_reg_AraC-type_HTH"/>
</dbReference>